<name>A0ABV8KF61_9ACTN</name>
<accession>A0ABV8KF61</accession>
<protein>
    <submittedName>
        <fullName evidence="1">Uncharacterized protein</fullName>
    </submittedName>
</protein>
<evidence type="ECO:0000313" key="1">
    <source>
        <dbReference type="EMBL" id="MFC4104723.1"/>
    </source>
</evidence>
<sequence>MRTDERATDVALRVGLEYERRLTEGTHYRAIRMPVRKRPDLAPQYVLVLFTTHREGAWHFADALGKAGVEWEQAWFEEQVRRGDLVVPTLFGETPVFDAEAYRKQNGPRWTAIIEQNIHGLLEQHPRLTLAEVVPEVYGKTLGQAWIPHVRAAVKSLHARGYIPRTGHGDFWKQVLYRS</sequence>
<comment type="caution">
    <text evidence="1">The sequence shown here is derived from an EMBL/GenBank/DDBJ whole genome shotgun (WGS) entry which is preliminary data.</text>
</comment>
<dbReference type="RefSeq" id="WP_377541900.1">
    <property type="nucleotide sequence ID" value="NZ_JBHSBN010000001.1"/>
</dbReference>
<gene>
    <name evidence="1" type="ORF">ACFOX0_02055</name>
</gene>
<dbReference type="Proteomes" id="UP001595868">
    <property type="component" value="Unassembled WGS sequence"/>
</dbReference>
<keyword evidence="2" id="KW-1185">Reference proteome</keyword>
<reference evidence="2" key="1">
    <citation type="journal article" date="2019" name="Int. J. Syst. Evol. Microbiol.">
        <title>The Global Catalogue of Microorganisms (GCM) 10K type strain sequencing project: providing services to taxonomists for standard genome sequencing and annotation.</title>
        <authorList>
            <consortium name="The Broad Institute Genomics Platform"/>
            <consortium name="The Broad Institute Genome Sequencing Center for Infectious Disease"/>
            <person name="Wu L."/>
            <person name="Ma J."/>
        </authorList>
    </citation>
    <scope>NUCLEOTIDE SEQUENCE [LARGE SCALE GENOMIC DNA]</scope>
    <source>
        <strain evidence="2">2902at01</strain>
    </source>
</reference>
<evidence type="ECO:0000313" key="2">
    <source>
        <dbReference type="Proteomes" id="UP001595868"/>
    </source>
</evidence>
<dbReference type="EMBL" id="JBHSBN010000001">
    <property type="protein sequence ID" value="MFC4104723.1"/>
    <property type="molecule type" value="Genomic_DNA"/>
</dbReference>
<proteinExistence type="predicted"/>
<organism evidence="1 2">
    <name type="scientific">Micromonospora zhanjiangensis</name>
    <dbReference type="NCBI Taxonomy" id="1522057"/>
    <lineage>
        <taxon>Bacteria</taxon>
        <taxon>Bacillati</taxon>
        <taxon>Actinomycetota</taxon>
        <taxon>Actinomycetes</taxon>
        <taxon>Micromonosporales</taxon>
        <taxon>Micromonosporaceae</taxon>
        <taxon>Micromonospora</taxon>
    </lineage>
</organism>